<protein>
    <recommendedName>
        <fullName evidence="4">Peptidase inhibitor family I36 protein</fullName>
    </recommendedName>
</protein>
<dbReference type="Pfam" id="PF03995">
    <property type="entry name" value="Inhibitor_I36"/>
    <property type="match status" value="1"/>
</dbReference>
<dbReference type="InterPro" id="IPR011024">
    <property type="entry name" value="G_crystallin-like"/>
</dbReference>
<feature type="chain" id="PRO_5046481856" description="Peptidase inhibitor family I36 protein" evidence="1">
    <location>
        <begin position="25"/>
        <end position="132"/>
    </location>
</feature>
<keyword evidence="1" id="KW-0732">Signal</keyword>
<dbReference type="EMBL" id="VDEQ01000137">
    <property type="protein sequence ID" value="MQS36577.1"/>
    <property type="molecule type" value="Genomic_DNA"/>
</dbReference>
<name>A0ABW9NTD7_9ACTN</name>
<dbReference type="RefSeq" id="WP_153483308.1">
    <property type="nucleotide sequence ID" value="NZ_VDEQ01000137.1"/>
</dbReference>
<evidence type="ECO:0000256" key="1">
    <source>
        <dbReference type="SAM" id="SignalP"/>
    </source>
</evidence>
<evidence type="ECO:0000313" key="2">
    <source>
        <dbReference type="EMBL" id="MQS36577.1"/>
    </source>
</evidence>
<comment type="caution">
    <text evidence="2">The sequence shown here is derived from an EMBL/GenBank/DDBJ whole genome shotgun (WGS) entry which is preliminary data.</text>
</comment>
<accession>A0ABW9NTD7</accession>
<evidence type="ECO:0000313" key="3">
    <source>
        <dbReference type="Proteomes" id="UP000460558"/>
    </source>
</evidence>
<gene>
    <name evidence="2" type="ORF">FFZ77_13440</name>
</gene>
<dbReference type="Proteomes" id="UP000460558">
    <property type="component" value="Unassembled WGS sequence"/>
</dbReference>
<keyword evidence="3" id="KW-1185">Reference proteome</keyword>
<feature type="signal peptide" evidence="1">
    <location>
        <begin position="1"/>
        <end position="24"/>
    </location>
</feature>
<sequence length="132" mass="13975">MRRIALFTAALTLAAGLAAAPAVAGTAVPEAAVKAASVTHFSGSDCPADSLCLYRDYNYSGGGIALSASTYAGWLGDYGFNDTMSSWSNDTGQTCVWWSDAYQGGDAHAMYDRYRVNVLAYENDTASSVECW</sequence>
<dbReference type="Gene3D" id="2.60.20.10">
    <property type="entry name" value="Crystallins"/>
    <property type="match status" value="1"/>
</dbReference>
<dbReference type="SUPFAM" id="SSF49695">
    <property type="entry name" value="gamma-Crystallin-like"/>
    <property type="match status" value="1"/>
</dbReference>
<proteinExistence type="predicted"/>
<reference evidence="2 3" key="1">
    <citation type="submission" date="2019-06" db="EMBL/GenBank/DDBJ databases">
        <title>Comparative genomics and metabolomics analyses of clavulanic acid producing Streptomyces species provides insight into specialized metabolism and evolution of beta-lactam biosynthetic gene clusters.</title>
        <authorList>
            <person name="Moore M.A."/>
            <person name="Cruz-Morales P."/>
            <person name="Barona Gomez F."/>
            <person name="Kapil T."/>
        </authorList>
    </citation>
    <scope>NUCLEOTIDE SEQUENCE [LARGE SCALE GENOMIC DNA]</scope>
    <source>
        <strain evidence="2 3">T-272</strain>
    </source>
</reference>
<organism evidence="2 3">
    <name type="scientific">Streptomyces katsurahamanus</name>
    <dbReference type="NCBI Taxonomy" id="2577098"/>
    <lineage>
        <taxon>Bacteria</taxon>
        <taxon>Bacillati</taxon>
        <taxon>Actinomycetota</taxon>
        <taxon>Actinomycetes</taxon>
        <taxon>Kitasatosporales</taxon>
        <taxon>Streptomycetaceae</taxon>
        <taxon>Streptomyces</taxon>
    </lineage>
</organism>
<evidence type="ECO:0008006" key="4">
    <source>
        <dbReference type="Google" id="ProtNLM"/>
    </source>
</evidence>